<feature type="signal peptide" evidence="6">
    <location>
        <begin position="1"/>
        <end position="18"/>
    </location>
</feature>
<evidence type="ECO:0000256" key="2">
    <source>
        <dbReference type="ARBA" id="ARBA00022670"/>
    </source>
</evidence>
<dbReference type="PANTHER" id="PTHR11010:SF117">
    <property type="entry name" value="SERINE PROTEASE 16"/>
    <property type="match status" value="1"/>
</dbReference>
<evidence type="ECO:0000256" key="1">
    <source>
        <dbReference type="ARBA" id="ARBA00011079"/>
    </source>
</evidence>
<gene>
    <name evidence="7" type="ORF">KQX54_017950</name>
</gene>
<organism evidence="7 8">
    <name type="scientific">Cotesia glomerata</name>
    <name type="common">Lepidopteran parasitic wasp</name>
    <name type="synonym">Apanteles glomeratus</name>
    <dbReference type="NCBI Taxonomy" id="32391"/>
    <lineage>
        <taxon>Eukaryota</taxon>
        <taxon>Metazoa</taxon>
        <taxon>Ecdysozoa</taxon>
        <taxon>Arthropoda</taxon>
        <taxon>Hexapoda</taxon>
        <taxon>Insecta</taxon>
        <taxon>Pterygota</taxon>
        <taxon>Neoptera</taxon>
        <taxon>Endopterygota</taxon>
        <taxon>Hymenoptera</taxon>
        <taxon>Apocrita</taxon>
        <taxon>Ichneumonoidea</taxon>
        <taxon>Braconidae</taxon>
        <taxon>Microgastrinae</taxon>
        <taxon>Cotesia</taxon>
    </lineage>
</organism>
<dbReference type="AlphaFoldDB" id="A0AAV7HYJ3"/>
<keyword evidence="4" id="KW-0378">Hydrolase</keyword>
<keyword evidence="2" id="KW-0645">Protease</keyword>
<keyword evidence="3 6" id="KW-0732">Signal</keyword>
<keyword evidence="8" id="KW-1185">Reference proteome</keyword>
<evidence type="ECO:0000256" key="3">
    <source>
        <dbReference type="ARBA" id="ARBA00022729"/>
    </source>
</evidence>
<dbReference type="EMBL" id="JAHXZJ010002982">
    <property type="protein sequence ID" value="KAH0535652.1"/>
    <property type="molecule type" value="Genomic_DNA"/>
</dbReference>
<name>A0AAV7HYJ3_COTGL</name>
<evidence type="ECO:0008006" key="9">
    <source>
        <dbReference type="Google" id="ProtNLM"/>
    </source>
</evidence>
<dbReference type="Gene3D" id="3.40.50.1820">
    <property type="entry name" value="alpha/beta hydrolase"/>
    <property type="match status" value="2"/>
</dbReference>
<dbReference type="InterPro" id="IPR029058">
    <property type="entry name" value="AB_hydrolase_fold"/>
</dbReference>
<sequence length="545" mass="61854">MKYLLVLCLLIFADGSSAWRRFFRGRSKDGLGTPNLSRNHTLADDLWFQQELDHFDPTNTQTWHQRYFMNKQFFKPGGPVFIMIGGEGEASAKWMAEGQWIEYAKQFRALCFQLEHRFYGKSHPTHLLLFIDFHCKNDGIVVCEYLLEGKGFTLNLCFHKHVIYTGPTVLTRPSNIIKHRDLSIKNLVYLTSEQALADLAYFIEGMTHLHQIPAGTKFIVFGGSYPGSLAAWMRVKYPHLVHGAVSSSGPLLAKIDFQEYYAVVEDSLKTHCQVCVDSIAAANKQFHAMLRHRIGQQDLSKIFKLCDPLDPAATKKNDIANLYETIASNFAEVVQYNKDNRNSSKTANVTIDTICDVLVDEKQGIPIERLGAVNDLLLKANNETCLDYKYMKMIDELRNVSWKAESSQGGRQWFYQTCTEFGFFQTSTARPELFSEMFPVDFFVQQCTDVFGPRYNIHLLESSVERSNLLYGGLHIEVSNVVYVHGSIDPWHALGITNSSNPLTPAIYINGTAHCANMYPASPSDLPDLVKARQKVGAIIRDWLK</sequence>
<comment type="similarity">
    <text evidence="1">Belongs to the peptidase S28 family.</text>
</comment>
<dbReference type="PANTHER" id="PTHR11010">
    <property type="entry name" value="PROTEASE S28 PRO-X CARBOXYPEPTIDASE-RELATED"/>
    <property type="match status" value="1"/>
</dbReference>
<dbReference type="InterPro" id="IPR008758">
    <property type="entry name" value="Peptidase_S28"/>
</dbReference>
<dbReference type="Pfam" id="PF05577">
    <property type="entry name" value="Peptidase_S28"/>
    <property type="match status" value="2"/>
</dbReference>
<comment type="caution">
    <text evidence="7">The sequence shown here is derived from an EMBL/GenBank/DDBJ whole genome shotgun (WGS) entry which is preliminary data.</text>
</comment>
<dbReference type="Proteomes" id="UP000826195">
    <property type="component" value="Unassembled WGS sequence"/>
</dbReference>
<evidence type="ECO:0000313" key="8">
    <source>
        <dbReference type="Proteomes" id="UP000826195"/>
    </source>
</evidence>
<proteinExistence type="inferred from homology"/>
<evidence type="ECO:0000313" key="7">
    <source>
        <dbReference type="EMBL" id="KAH0535652.1"/>
    </source>
</evidence>
<feature type="chain" id="PRO_5043686775" description="Serine protease K12H4.7" evidence="6">
    <location>
        <begin position="19"/>
        <end position="545"/>
    </location>
</feature>
<evidence type="ECO:0000256" key="5">
    <source>
        <dbReference type="ARBA" id="ARBA00023180"/>
    </source>
</evidence>
<keyword evidence="5" id="KW-0325">Glycoprotein</keyword>
<evidence type="ECO:0000256" key="6">
    <source>
        <dbReference type="SAM" id="SignalP"/>
    </source>
</evidence>
<dbReference type="Gene3D" id="1.20.120.980">
    <property type="entry name" value="Serine carboxypeptidase S28, SKS domain"/>
    <property type="match status" value="1"/>
</dbReference>
<dbReference type="GO" id="GO:0006508">
    <property type="term" value="P:proteolysis"/>
    <property type="evidence" value="ECO:0007669"/>
    <property type="project" value="UniProtKB-KW"/>
</dbReference>
<accession>A0AAV7HYJ3</accession>
<dbReference type="GO" id="GO:0070008">
    <property type="term" value="F:serine-type exopeptidase activity"/>
    <property type="evidence" value="ECO:0007669"/>
    <property type="project" value="InterPro"/>
</dbReference>
<evidence type="ECO:0000256" key="4">
    <source>
        <dbReference type="ARBA" id="ARBA00022801"/>
    </source>
</evidence>
<dbReference type="SUPFAM" id="SSF53474">
    <property type="entry name" value="alpha/beta-Hydrolases"/>
    <property type="match status" value="1"/>
</dbReference>
<reference evidence="7 8" key="1">
    <citation type="journal article" date="2021" name="J. Hered.">
        <title>A chromosome-level genome assembly of the parasitoid wasp, Cotesia glomerata (Hymenoptera: Braconidae).</title>
        <authorList>
            <person name="Pinto B.J."/>
            <person name="Weis J.J."/>
            <person name="Gamble T."/>
            <person name="Ode P.J."/>
            <person name="Paul R."/>
            <person name="Zaspel J.M."/>
        </authorList>
    </citation>
    <scope>NUCLEOTIDE SEQUENCE [LARGE SCALE GENOMIC DNA]</scope>
    <source>
        <strain evidence="7">CgM1</strain>
    </source>
</reference>
<dbReference type="GO" id="GO:0008239">
    <property type="term" value="F:dipeptidyl-peptidase activity"/>
    <property type="evidence" value="ECO:0007669"/>
    <property type="project" value="TreeGrafter"/>
</dbReference>
<dbReference type="InterPro" id="IPR042269">
    <property type="entry name" value="Ser_carbopepase_S28_SKS"/>
</dbReference>
<protein>
    <recommendedName>
        <fullName evidence="9">Serine protease K12H4.7</fullName>
    </recommendedName>
</protein>
<dbReference type="FunFam" id="1.20.120.980:FF:000003">
    <property type="entry name" value="Serine protease 16"/>
    <property type="match status" value="1"/>
</dbReference>